<keyword evidence="6" id="KW-0479">Metal-binding</keyword>
<evidence type="ECO:0000256" key="8">
    <source>
        <dbReference type="ARBA" id="ARBA00022840"/>
    </source>
</evidence>
<dbReference type="InterPro" id="IPR005479">
    <property type="entry name" value="CPAse_ATP-bd"/>
</dbReference>
<dbReference type="SUPFAM" id="SSF56059">
    <property type="entry name" value="Glutathione synthetase ATP-binding domain-like"/>
    <property type="match status" value="1"/>
</dbReference>
<dbReference type="GO" id="GO:0046872">
    <property type="term" value="F:metal ion binding"/>
    <property type="evidence" value="ECO:0007669"/>
    <property type="project" value="UniProtKB-KW"/>
</dbReference>
<dbReference type="SUPFAM" id="SSF89000">
    <property type="entry name" value="post-HMGL domain-like"/>
    <property type="match status" value="1"/>
</dbReference>
<evidence type="ECO:0000256" key="6">
    <source>
        <dbReference type="ARBA" id="ARBA00022723"/>
    </source>
</evidence>
<keyword evidence="4" id="KW-0312">Gluconeogenesis</keyword>
<feature type="domain" description="Pyruvate carboxyltransferase" evidence="14">
    <location>
        <begin position="534"/>
        <end position="802"/>
    </location>
</feature>
<dbReference type="InterPro" id="IPR005930">
    <property type="entry name" value="Pyruv_COase"/>
</dbReference>
<feature type="domain" description="ATP-grasp" evidence="12">
    <location>
        <begin position="124"/>
        <end position="322"/>
    </location>
</feature>
<dbReference type="PROSITE" id="PS50968">
    <property type="entry name" value="BIOTINYL_LIPOYL"/>
    <property type="match status" value="1"/>
</dbReference>
<dbReference type="GO" id="GO:0006094">
    <property type="term" value="P:gluconeogenesis"/>
    <property type="evidence" value="ECO:0007669"/>
    <property type="project" value="UniProtKB-UniPathway"/>
</dbReference>
<keyword evidence="7" id="KW-0547">Nucleotide-binding</keyword>
<dbReference type="GO" id="GO:0005737">
    <property type="term" value="C:cytoplasm"/>
    <property type="evidence" value="ECO:0007669"/>
    <property type="project" value="TreeGrafter"/>
</dbReference>
<dbReference type="NCBIfam" id="TIGR01235">
    <property type="entry name" value="pyruv_carbox"/>
    <property type="match status" value="1"/>
</dbReference>
<dbReference type="Pfam" id="PF00682">
    <property type="entry name" value="HMGL-like"/>
    <property type="match status" value="1"/>
</dbReference>
<dbReference type="InterPro" id="IPR055268">
    <property type="entry name" value="PCB-like"/>
</dbReference>
<comment type="pathway">
    <text evidence="2">Carbohydrate biosynthesis; gluconeogenesis.</text>
</comment>
<dbReference type="GO" id="GO:0004736">
    <property type="term" value="F:pyruvate carboxylase activity"/>
    <property type="evidence" value="ECO:0007669"/>
    <property type="project" value="UniProtKB-EC"/>
</dbReference>
<dbReference type="PROSITE" id="PS00188">
    <property type="entry name" value="BIOTIN"/>
    <property type="match status" value="1"/>
</dbReference>
<evidence type="ECO:0000259" key="11">
    <source>
        <dbReference type="PROSITE" id="PS50968"/>
    </source>
</evidence>
<dbReference type="PROSITE" id="PS00867">
    <property type="entry name" value="CPSASE_2"/>
    <property type="match status" value="1"/>
</dbReference>
<dbReference type="InterPro" id="IPR005482">
    <property type="entry name" value="Biotin_COase_C"/>
</dbReference>
<dbReference type="FunFam" id="3.40.50.20:FF:000010">
    <property type="entry name" value="Propionyl-CoA carboxylase subunit alpha"/>
    <property type="match status" value="1"/>
</dbReference>
<dbReference type="FunFam" id="3.20.20.70:FF:000033">
    <property type="entry name" value="Pyruvate carboxylase"/>
    <property type="match status" value="1"/>
</dbReference>
<dbReference type="InterPro" id="IPR003379">
    <property type="entry name" value="Carboxylase_cons_dom"/>
</dbReference>
<dbReference type="FunFam" id="3.30.1490.20:FF:000003">
    <property type="entry name" value="acetyl-CoA carboxylase isoform X1"/>
    <property type="match status" value="1"/>
</dbReference>
<evidence type="ECO:0000256" key="7">
    <source>
        <dbReference type="ARBA" id="ARBA00022741"/>
    </source>
</evidence>
<dbReference type="PROSITE" id="PS50979">
    <property type="entry name" value="BC"/>
    <property type="match status" value="1"/>
</dbReference>
<keyword evidence="10" id="KW-0511">Multifunctional enzyme</keyword>
<dbReference type="NCBIfam" id="NF009554">
    <property type="entry name" value="PRK12999.1"/>
    <property type="match status" value="1"/>
</dbReference>
<dbReference type="Pfam" id="PF00289">
    <property type="entry name" value="Biotin_carb_N"/>
    <property type="match status" value="1"/>
</dbReference>
<dbReference type="NCBIfam" id="NF006761">
    <property type="entry name" value="PRK09282.1"/>
    <property type="match status" value="1"/>
</dbReference>
<dbReference type="Gene3D" id="3.30.470.20">
    <property type="entry name" value="ATP-grasp fold, B domain"/>
    <property type="match status" value="1"/>
</dbReference>
<comment type="cofactor">
    <cofactor evidence="1">
        <name>biotin</name>
        <dbReference type="ChEBI" id="CHEBI:57586"/>
    </cofactor>
</comment>
<dbReference type="CDD" id="cd07937">
    <property type="entry name" value="DRE_TIM_PC_TC_5S"/>
    <property type="match status" value="1"/>
</dbReference>
<keyword evidence="9" id="KW-0092">Biotin</keyword>
<dbReference type="PROSITE" id="PS50975">
    <property type="entry name" value="ATP_GRASP"/>
    <property type="match status" value="1"/>
</dbReference>
<name>A0A381RHK5_9ZZZZ</name>
<evidence type="ECO:0000256" key="2">
    <source>
        <dbReference type="ARBA" id="ARBA00004742"/>
    </source>
</evidence>
<proteinExistence type="predicted"/>
<gene>
    <name evidence="15" type="ORF">METZ01_LOCUS44156</name>
</gene>
<dbReference type="FunFam" id="2.40.50.100:FF:000003">
    <property type="entry name" value="Acetyl-CoA carboxylase biotin carboxyl carrier protein"/>
    <property type="match status" value="1"/>
</dbReference>
<dbReference type="PROSITE" id="PS50991">
    <property type="entry name" value="PYR_CT"/>
    <property type="match status" value="1"/>
</dbReference>
<sequence length="1147" mass="128615">MTNKIRKILVANRGEIAIRVFRAAEELGLKTAAIYSKEDRFALHRFKTDESYLIGENKGPIQAYLDIESIISIAKEINADAIHPGYGFLSENPEFAQACVENNITFIGPTVAILNKLGNKIEAKKIASDAQVKIISAINVESSEETKIKNDASKLGFPLMAKANWGGGGRGMRVIHNEKDLIDQVHLAKSEAQKSFGKDDIFLEKYVEDAAHIEVQILGDNYGNIVHLFERDCSLQRRHQKIIERAPAKFLNDHKRKEICDAAVKIAKHVQYVGAGTVEFLLDRKTNEFFFIEVNPRIQVEHTVTEEVTGIDLVKAQIRIAEGERIGTNIALPSQSAISVNGHAIQCRITTEDPVNDFVPDYGKIIAYRSASGFGIRLDAGTAAAGAIVMPYYDSLLVKVTSKARDVEECRRRMDRALREFRIRGVKTNLVFLETLINHPTFINCNYNTQFIDTEKSLYIYKTRRDRASKVITFLGNVVVNGNKEIDNRSIPKTLLNPSIPLSDISIKKDDYVAMLKKKGPEQFVQWIKSQEQLFITDTTMRDAHQSLLATRMRSNDILNITNFYSTNLSQLFSIECWGGATFDVAMRFLKEDPWKRLENIKSKAPNILTQMLLRGSNAVGYKNYPDNVVRFFIKEAAQAGIDVFRIFDSLNWAENMQVAIEEVCKQGKICEGAICYTNDVANPNEQKYTLKYYLDLAQQLEKLGVHIIAIKDMAGLCKPEAARILVKGLKETTDLPIHFHTHDTSGTSAASVLSAVNAGVDIVDAAMDSMSGQTSQPALGSIISAINSTSRKSLLDEESIRLASFYWDEVRQNYATFESNFRGGSSDVYVHQMPGGQYTNLKEQAQSLGIRGNKWSSVVKMYSDVNIMFGDIIKVTPSSKVVGDMALFMISNDLSVEDVFDPNKEIIFPKSVVEFFSGNLGQPYGGFPKELQKKILKDIKPLSVRPGSTIPKVNLEKEKKELNNKINRNVSNQDLASYLMYPKVFLDFFEYQNQFGDFSFLSTPLFFYGPEADQEFTLNIEKGKSLIVRYLTKGGIKKDGKRSVFFEINGQPRTIEIKDQQATNLVETRKKANVNNSSEIGSPFTGQVSEIFVKVKDPVIKGDKLIVIEAMKMESAIHAEHDGIIKHLEVKTGENVEAKDLLLIIE</sequence>
<keyword evidence="8" id="KW-0067">ATP-binding</keyword>
<dbReference type="InterPro" id="IPR011761">
    <property type="entry name" value="ATP-grasp"/>
</dbReference>
<dbReference type="InterPro" id="IPR011764">
    <property type="entry name" value="Biotin_carboxylation_dom"/>
</dbReference>
<dbReference type="Gene3D" id="3.10.600.10">
    <property type="entry name" value="pyruvate carboxylase f1077a mutant domain"/>
    <property type="match status" value="1"/>
</dbReference>
<evidence type="ECO:0000259" key="14">
    <source>
        <dbReference type="PROSITE" id="PS50991"/>
    </source>
</evidence>
<feature type="domain" description="Lipoyl-binding" evidence="11">
    <location>
        <begin position="1072"/>
        <end position="1147"/>
    </location>
</feature>
<dbReference type="UniPathway" id="UPA00138"/>
<dbReference type="Pfam" id="PF02436">
    <property type="entry name" value="PYC_OADA"/>
    <property type="match status" value="1"/>
</dbReference>
<dbReference type="InterPro" id="IPR005481">
    <property type="entry name" value="BC-like_N"/>
</dbReference>
<dbReference type="CDD" id="cd06850">
    <property type="entry name" value="biotinyl_domain"/>
    <property type="match status" value="1"/>
</dbReference>
<evidence type="ECO:0000256" key="1">
    <source>
        <dbReference type="ARBA" id="ARBA00001953"/>
    </source>
</evidence>
<dbReference type="PIRSF" id="PIRSF001594">
    <property type="entry name" value="Pyruv_carbox"/>
    <property type="match status" value="1"/>
</dbReference>
<dbReference type="SMART" id="SM00878">
    <property type="entry name" value="Biotin_carb_C"/>
    <property type="match status" value="1"/>
</dbReference>
<dbReference type="InterPro" id="IPR011053">
    <property type="entry name" value="Single_hybrid_motif"/>
</dbReference>
<dbReference type="InterPro" id="IPR000089">
    <property type="entry name" value="Biotin_lipoyl"/>
</dbReference>
<evidence type="ECO:0000256" key="4">
    <source>
        <dbReference type="ARBA" id="ARBA00022432"/>
    </source>
</evidence>
<dbReference type="InterPro" id="IPR013785">
    <property type="entry name" value="Aldolase_TIM"/>
</dbReference>
<dbReference type="SUPFAM" id="SSF52440">
    <property type="entry name" value="PreATP-grasp domain"/>
    <property type="match status" value="1"/>
</dbReference>
<evidence type="ECO:0000256" key="3">
    <source>
        <dbReference type="ARBA" id="ARBA00013057"/>
    </source>
</evidence>
<evidence type="ECO:0000313" key="15">
    <source>
        <dbReference type="EMBL" id="SUZ91302.1"/>
    </source>
</evidence>
<dbReference type="Pfam" id="PF02786">
    <property type="entry name" value="CPSase_L_D2"/>
    <property type="match status" value="1"/>
</dbReference>
<dbReference type="EMBL" id="UINC01001964">
    <property type="protein sequence ID" value="SUZ91302.1"/>
    <property type="molecule type" value="Genomic_DNA"/>
</dbReference>
<protein>
    <recommendedName>
        <fullName evidence="3">pyruvate carboxylase</fullName>
        <ecNumber evidence="3">6.4.1.1</ecNumber>
    </recommendedName>
</protein>
<feature type="domain" description="Biotin carboxylation" evidence="13">
    <location>
        <begin position="4"/>
        <end position="457"/>
    </location>
</feature>
<dbReference type="InterPro" id="IPR001882">
    <property type="entry name" value="Biotin_BS"/>
</dbReference>
<accession>A0A381RHK5</accession>
<keyword evidence="5" id="KW-0436">Ligase</keyword>
<dbReference type="SUPFAM" id="SSF51246">
    <property type="entry name" value="Rudiment single hybrid motif"/>
    <property type="match status" value="1"/>
</dbReference>
<dbReference type="Gene3D" id="3.20.20.70">
    <property type="entry name" value="Aldolase class I"/>
    <property type="match status" value="1"/>
</dbReference>
<evidence type="ECO:0000256" key="5">
    <source>
        <dbReference type="ARBA" id="ARBA00022598"/>
    </source>
</evidence>
<dbReference type="PANTHER" id="PTHR43778:SF2">
    <property type="entry name" value="PYRUVATE CARBOXYLASE, MITOCHONDRIAL"/>
    <property type="match status" value="1"/>
</dbReference>
<dbReference type="Pfam" id="PF02785">
    <property type="entry name" value="Biotin_carb_C"/>
    <property type="match status" value="1"/>
</dbReference>
<dbReference type="InterPro" id="IPR016185">
    <property type="entry name" value="PreATP-grasp_dom_sf"/>
</dbReference>
<dbReference type="PANTHER" id="PTHR43778">
    <property type="entry name" value="PYRUVATE CARBOXYLASE"/>
    <property type="match status" value="1"/>
</dbReference>
<reference evidence="15" key="1">
    <citation type="submission" date="2018-05" db="EMBL/GenBank/DDBJ databases">
        <authorList>
            <person name="Lanie J.A."/>
            <person name="Ng W.-L."/>
            <person name="Kazmierczak K.M."/>
            <person name="Andrzejewski T.M."/>
            <person name="Davidsen T.M."/>
            <person name="Wayne K.J."/>
            <person name="Tettelin H."/>
            <person name="Glass J.I."/>
            <person name="Rusch D."/>
            <person name="Podicherti R."/>
            <person name="Tsui H.-C.T."/>
            <person name="Winkler M.E."/>
        </authorList>
    </citation>
    <scope>NUCLEOTIDE SEQUENCE</scope>
</reference>
<dbReference type="EC" id="6.4.1.1" evidence="3"/>
<evidence type="ECO:0000259" key="12">
    <source>
        <dbReference type="PROSITE" id="PS50975"/>
    </source>
</evidence>
<evidence type="ECO:0000256" key="9">
    <source>
        <dbReference type="ARBA" id="ARBA00023267"/>
    </source>
</evidence>
<dbReference type="SUPFAM" id="SSF51569">
    <property type="entry name" value="Aldolase"/>
    <property type="match status" value="1"/>
</dbReference>
<evidence type="ECO:0000256" key="10">
    <source>
        <dbReference type="ARBA" id="ARBA00023268"/>
    </source>
</evidence>
<evidence type="ECO:0000259" key="13">
    <source>
        <dbReference type="PROSITE" id="PS50979"/>
    </source>
</evidence>
<dbReference type="GO" id="GO:0005524">
    <property type="term" value="F:ATP binding"/>
    <property type="evidence" value="ECO:0007669"/>
    <property type="project" value="UniProtKB-KW"/>
</dbReference>
<dbReference type="AlphaFoldDB" id="A0A381RHK5"/>
<dbReference type="Gene3D" id="2.40.50.100">
    <property type="match status" value="1"/>
</dbReference>
<organism evidence="15">
    <name type="scientific">marine metagenome</name>
    <dbReference type="NCBI Taxonomy" id="408172"/>
    <lineage>
        <taxon>unclassified sequences</taxon>
        <taxon>metagenomes</taxon>
        <taxon>ecological metagenomes</taxon>
    </lineage>
</organism>
<dbReference type="InterPro" id="IPR000891">
    <property type="entry name" value="PYR_CT"/>
</dbReference>
<dbReference type="SUPFAM" id="SSF51230">
    <property type="entry name" value="Single hybrid motif"/>
    <property type="match status" value="1"/>
</dbReference>
<dbReference type="Pfam" id="PF00364">
    <property type="entry name" value="Biotin_lipoyl"/>
    <property type="match status" value="1"/>
</dbReference>
<dbReference type="InterPro" id="IPR011054">
    <property type="entry name" value="Rudment_hybrid_motif"/>
</dbReference>